<dbReference type="InterPro" id="IPR050951">
    <property type="entry name" value="Retrovirus_Pol_polyprotein"/>
</dbReference>
<feature type="domain" description="Integrase catalytic" evidence="9">
    <location>
        <begin position="257"/>
        <end position="420"/>
    </location>
</feature>
<dbReference type="SUPFAM" id="SSF56672">
    <property type="entry name" value="DNA/RNA polymerases"/>
    <property type="match status" value="1"/>
</dbReference>
<reference evidence="10 11" key="1">
    <citation type="submission" date="2020-08" db="EMBL/GenBank/DDBJ databases">
        <authorList>
            <person name="Koutsovoulos G."/>
            <person name="Danchin GJ E."/>
        </authorList>
    </citation>
    <scope>NUCLEOTIDE SEQUENCE [LARGE SCALE GENOMIC DNA]</scope>
</reference>
<dbReference type="Proteomes" id="UP000580250">
    <property type="component" value="Unassembled WGS sequence"/>
</dbReference>
<dbReference type="InterPro" id="IPR043502">
    <property type="entry name" value="DNA/RNA_pol_sf"/>
</dbReference>
<dbReference type="InterPro" id="IPR041588">
    <property type="entry name" value="Integrase_H2C2"/>
</dbReference>
<evidence type="ECO:0000259" key="9">
    <source>
        <dbReference type="PROSITE" id="PS50994"/>
    </source>
</evidence>
<evidence type="ECO:0000313" key="10">
    <source>
        <dbReference type="EMBL" id="CAD2187613.1"/>
    </source>
</evidence>
<dbReference type="InterPro" id="IPR036397">
    <property type="entry name" value="RNaseH_sf"/>
</dbReference>
<sequence>MCAIIYALREFKPFIFMSDIELHTDHKPLAYLLKKSDTHPHLARWLIELQNYQIKIVHVAGKQNSLADALSRSAEDIPLKEVENLKEIEDIVEFPICMSLQTKSRLVFDPFINSIILRHEDGNTYRINLEEEQSNDPEIQAFIQFLQTGEIPEGFTEIEKENFTAQAANLSIISKILYYKSHSQTPKIYIPISLRSLIFDSFHSSPLGGGHLSIKKTLKKCQKYYWPLLYSDIANWTRQCITCQLRHNPTPAYRAEMQLVPSNTLFAKVGLDLAGPFPLTAQGNKYILNIICWFTKYVVSVAIPDAKARTIAREFLKNCYLKFGGCTELISDNATAFNSEFFKEFCALLYINKTYATPYWSQGNAITERSFRTFNNILAKYVTKETPDFDEFLEFASFCYNTSCHTSTGESPFFLVFGRDPIFCIDQILDSRVHNHIAVSEDDEFKVKLVTTLKEAWRITAEANREAQEKMKTQYDKLQRKLEVKVGDRVLLRNYTGQKGTSKKLHLPWRGIYRVIEIEGVHVTITSCVSPQTNPKRVHINQIKKCFEDIGANCTAPQLPANERLSFNEIGAEEIVNMPGYSHATNQGNLIREKVSENINAQPLKKKTTSRENQGQKENEEETRANIQKQENYNLRPRNKIQPPSKFKEFY</sequence>
<dbReference type="PROSITE" id="PS50994">
    <property type="entry name" value="INTEGRASE"/>
    <property type="match status" value="1"/>
</dbReference>
<dbReference type="CDD" id="cd09274">
    <property type="entry name" value="RNase_HI_RT_Ty3"/>
    <property type="match status" value="1"/>
</dbReference>
<comment type="caution">
    <text evidence="10">The sequence shown here is derived from an EMBL/GenBank/DDBJ whole genome shotgun (WGS) entry which is preliminary data.</text>
</comment>
<keyword evidence="6" id="KW-0378">Hydrolase</keyword>
<dbReference type="GO" id="GO:0016787">
    <property type="term" value="F:hydrolase activity"/>
    <property type="evidence" value="ECO:0007669"/>
    <property type="project" value="UniProtKB-KW"/>
</dbReference>
<dbReference type="Gene3D" id="3.30.420.10">
    <property type="entry name" value="Ribonuclease H-like superfamily/Ribonuclease H"/>
    <property type="match status" value="1"/>
</dbReference>
<dbReference type="SUPFAM" id="SSF53098">
    <property type="entry name" value="Ribonuclease H-like"/>
    <property type="match status" value="1"/>
</dbReference>
<dbReference type="Pfam" id="PF17921">
    <property type="entry name" value="Integrase_H2C2"/>
    <property type="match status" value="1"/>
</dbReference>
<dbReference type="GO" id="GO:0004519">
    <property type="term" value="F:endonuclease activity"/>
    <property type="evidence" value="ECO:0007669"/>
    <property type="project" value="UniProtKB-KW"/>
</dbReference>
<organism evidence="10 11">
    <name type="scientific">Meloidogyne enterolobii</name>
    <name type="common">Root-knot nematode worm</name>
    <name type="synonym">Meloidogyne mayaguensis</name>
    <dbReference type="NCBI Taxonomy" id="390850"/>
    <lineage>
        <taxon>Eukaryota</taxon>
        <taxon>Metazoa</taxon>
        <taxon>Ecdysozoa</taxon>
        <taxon>Nematoda</taxon>
        <taxon>Chromadorea</taxon>
        <taxon>Rhabditida</taxon>
        <taxon>Tylenchina</taxon>
        <taxon>Tylenchomorpha</taxon>
        <taxon>Tylenchoidea</taxon>
        <taxon>Meloidogynidae</taxon>
        <taxon>Meloidogyninae</taxon>
        <taxon>Meloidogyne</taxon>
    </lineage>
</organism>
<evidence type="ECO:0000256" key="1">
    <source>
        <dbReference type="ARBA" id="ARBA00012493"/>
    </source>
</evidence>
<keyword evidence="4" id="KW-0540">Nuclease</keyword>
<dbReference type="InterPro" id="IPR041373">
    <property type="entry name" value="RT_RNaseH"/>
</dbReference>
<dbReference type="EC" id="2.7.7.49" evidence="1"/>
<dbReference type="GO" id="GO:0003676">
    <property type="term" value="F:nucleic acid binding"/>
    <property type="evidence" value="ECO:0007669"/>
    <property type="project" value="InterPro"/>
</dbReference>
<dbReference type="GO" id="GO:0015074">
    <property type="term" value="P:DNA integration"/>
    <property type="evidence" value="ECO:0007669"/>
    <property type="project" value="InterPro"/>
</dbReference>
<accession>A0A6V7WKU1</accession>
<dbReference type="InterPro" id="IPR001584">
    <property type="entry name" value="Integrase_cat-core"/>
</dbReference>
<keyword evidence="5" id="KW-0255">Endonuclease</keyword>
<dbReference type="EMBL" id="CAJEWN010000647">
    <property type="protein sequence ID" value="CAD2187613.1"/>
    <property type="molecule type" value="Genomic_DNA"/>
</dbReference>
<evidence type="ECO:0000256" key="7">
    <source>
        <dbReference type="ARBA" id="ARBA00022918"/>
    </source>
</evidence>
<dbReference type="OrthoDB" id="5865975at2759"/>
<proteinExistence type="predicted"/>
<name>A0A6V7WKU1_MELEN</name>
<dbReference type="InterPro" id="IPR012337">
    <property type="entry name" value="RNaseH-like_sf"/>
</dbReference>
<evidence type="ECO:0000256" key="6">
    <source>
        <dbReference type="ARBA" id="ARBA00022801"/>
    </source>
</evidence>
<gene>
    <name evidence="10" type="ORF">MENT_LOCUS40210</name>
</gene>
<protein>
    <recommendedName>
        <fullName evidence="1">RNA-directed DNA polymerase</fullName>
        <ecNumber evidence="1">2.7.7.49</ecNumber>
    </recommendedName>
</protein>
<dbReference type="Gene3D" id="1.10.340.70">
    <property type="match status" value="1"/>
</dbReference>
<dbReference type="PANTHER" id="PTHR37984:SF5">
    <property type="entry name" value="PROTEIN NYNRIN-LIKE"/>
    <property type="match status" value="1"/>
</dbReference>
<evidence type="ECO:0000256" key="8">
    <source>
        <dbReference type="SAM" id="MobiDB-lite"/>
    </source>
</evidence>
<evidence type="ECO:0000313" key="11">
    <source>
        <dbReference type="Proteomes" id="UP000580250"/>
    </source>
</evidence>
<keyword evidence="3" id="KW-0548">Nucleotidyltransferase</keyword>
<evidence type="ECO:0000256" key="5">
    <source>
        <dbReference type="ARBA" id="ARBA00022759"/>
    </source>
</evidence>
<keyword evidence="2" id="KW-0808">Transferase</keyword>
<keyword evidence="7" id="KW-0695">RNA-directed DNA polymerase</keyword>
<dbReference type="GO" id="GO:0003964">
    <property type="term" value="F:RNA-directed DNA polymerase activity"/>
    <property type="evidence" value="ECO:0007669"/>
    <property type="project" value="UniProtKB-KW"/>
</dbReference>
<feature type="compositionally biased region" description="Basic and acidic residues" evidence="8">
    <location>
        <begin position="614"/>
        <end position="624"/>
    </location>
</feature>
<evidence type="ECO:0000256" key="4">
    <source>
        <dbReference type="ARBA" id="ARBA00022722"/>
    </source>
</evidence>
<evidence type="ECO:0000256" key="3">
    <source>
        <dbReference type="ARBA" id="ARBA00022695"/>
    </source>
</evidence>
<feature type="region of interest" description="Disordered" evidence="8">
    <location>
        <begin position="603"/>
        <end position="651"/>
    </location>
</feature>
<dbReference type="Pfam" id="PF17917">
    <property type="entry name" value="RT_RNaseH"/>
    <property type="match status" value="1"/>
</dbReference>
<dbReference type="AlphaFoldDB" id="A0A6V7WKU1"/>
<dbReference type="PANTHER" id="PTHR37984">
    <property type="entry name" value="PROTEIN CBG26694"/>
    <property type="match status" value="1"/>
</dbReference>
<dbReference type="GO" id="GO:0042575">
    <property type="term" value="C:DNA polymerase complex"/>
    <property type="evidence" value="ECO:0007669"/>
    <property type="project" value="UniProtKB-ARBA"/>
</dbReference>
<evidence type="ECO:0000256" key="2">
    <source>
        <dbReference type="ARBA" id="ARBA00022679"/>
    </source>
</evidence>